<reference evidence="2 3" key="1">
    <citation type="journal article" date="2019" name="Emerg. Microbes Infect.">
        <title>Comprehensive subspecies identification of 175 nontuberculous mycobacteria species based on 7547 genomic profiles.</title>
        <authorList>
            <person name="Matsumoto Y."/>
            <person name="Kinjo T."/>
            <person name="Motooka D."/>
            <person name="Nabeya D."/>
            <person name="Jung N."/>
            <person name="Uechi K."/>
            <person name="Horii T."/>
            <person name="Iida T."/>
            <person name="Fujita J."/>
            <person name="Nakamura S."/>
        </authorList>
    </citation>
    <scope>NUCLEOTIDE SEQUENCE [LARGE SCALE GENOMIC DNA]</scope>
    <source>
        <strain evidence="2 3">JCM 18565</strain>
    </source>
</reference>
<accession>A0ABQ1BZ16</accession>
<name>A0ABQ1BZ16_9MYCO</name>
<feature type="transmembrane region" description="Helical" evidence="1">
    <location>
        <begin position="34"/>
        <end position="55"/>
    </location>
</feature>
<keyword evidence="3" id="KW-1185">Reference proteome</keyword>
<evidence type="ECO:0000313" key="2">
    <source>
        <dbReference type="EMBL" id="GFG77399.1"/>
    </source>
</evidence>
<dbReference type="Proteomes" id="UP000465240">
    <property type="component" value="Unassembled WGS sequence"/>
</dbReference>
<evidence type="ECO:0000313" key="3">
    <source>
        <dbReference type="Proteomes" id="UP000465240"/>
    </source>
</evidence>
<dbReference type="RefSeq" id="WP_120791770.1">
    <property type="nucleotide sequence ID" value="NZ_BLKX01000001.1"/>
</dbReference>
<protein>
    <recommendedName>
        <fullName evidence="4">DUF4345 domain-containing protein</fullName>
    </recommendedName>
</protein>
<comment type="caution">
    <text evidence="2">The sequence shown here is derived from an EMBL/GenBank/DDBJ whole genome shotgun (WGS) entry which is preliminary data.</text>
</comment>
<gene>
    <name evidence="2" type="ORF">MPRG_06750</name>
</gene>
<proteinExistence type="predicted"/>
<keyword evidence="1" id="KW-1133">Transmembrane helix</keyword>
<keyword evidence="1" id="KW-0812">Transmembrane</keyword>
<evidence type="ECO:0000256" key="1">
    <source>
        <dbReference type="SAM" id="Phobius"/>
    </source>
</evidence>
<dbReference type="EMBL" id="BLKX01000001">
    <property type="protein sequence ID" value="GFG77399.1"/>
    <property type="molecule type" value="Genomic_DNA"/>
</dbReference>
<feature type="transmembrane region" description="Helical" evidence="1">
    <location>
        <begin position="62"/>
        <end position="80"/>
    </location>
</feature>
<keyword evidence="1" id="KW-0472">Membrane</keyword>
<evidence type="ECO:0008006" key="4">
    <source>
        <dbReference type="Google" id="ProtNLM"/>
    </source>
</evidence>
<feature type="transmembrane region" description="Helical" evidence="1">
    <location>
        <begin position="100"/>
        <end position="117"/>
    </location>
</feature>
<organism evidence="2 3">
    <name type="scientific">Mycobacterium paragordonae</name>
    <dbReference type="NCBI Taxonomy" id="1389713"/>
    <lineage>
        <taxon>Bacteria</taxon>
        <taxon>Bacillati</taxon>
        <taxon>Actinomycetota</taxon>
        <taxon>Actinomycetes</taxon>
        <taxon>Mycobacteriales</taxon>
        <taxon>Mycobacteriaceae</taxon>
        <taxon>Mycobacterium</taxon>
    </lineage>
</organism>
<sequence>MTVTTIVLRLGLAASLVVSAVSHTYLYIHGYQHIPMIGTAFLVQASISFAVAVLIVARGPDWFCWCGAALAGGSLVAFVLSRTAGLAGFSEQGWNPAPHAAISVSAEILTVALWAVLQAAPRYLDRRALPGAERAGARR</sequence>
<feature type="transmembrane region" description="Helical" evidence="1">
    <location>
        <begin position="7"/>
        <end position="28"/>
    </location>
</feature>